<sequence>MSYPGQPGYGAPHYGQQGAYGAPNPGGYGAPAGYAGGYGGAPPPGGYGPPAGQFGAPQGIDPQIIQWFQAVDQDRSGRITANELQRALVNANWSQFNPETCRLMIGMFDRDMSGTIDINEFQSLWHYIQQWRSTFERYDSNRSGSIEAAELHTVYQQMGYNISPQFVQTVLYKFDHYGRRSLTLDLFIQSCVLLKSLTDAFRQRDTNMSGTINLSYEDFMTMAVLYKP</sequence>
<dbReference type="CDD" id="cd16184">
    <property type="entry name" value="EFh_PEF_peflin"/>
    <property type="match status" value="1"/>
</dbReference>
<dbReference type="GO" id="GO:0005509">
    <property type="term" value="F:calcium ion binding"/>
    <property type="evidence" value="ECO:0007669"/>
    <property type="project" value="InterPro"/>
</dbReference>
<keyword evidence="8" id="KW-1185">Reference proteome</keyword>
<keyword evidence="4" id="KW-0677">Repeat</keyword>
<comment type="caution">
    <text evidence="7">The sequence shown here is derived from an EMBL/GenBank/DDBJ whole genome shotgun (WGS) entry which is preliminary data.</text>
</comment>
<evidence type="ECO:0000256" key="2">
    <source>
        <dbReference type="ARBA" id="ARBA00022490"/>
    </source>
</evidence>
<evidence type="ECO:0000313" key="8">
    <source>
        <dbReference type="Proteomes" id="UP000245119"/>
    </source>
</evidence>
<keyword evidence="2" id="KW-0963">Cytoplasm</keyword>
<dbReference type="AlphaFoldDB" id="A0A2T7PG42"/>
<dbReference type="SMART" id="SM00054">
    <property type="entry name" value="EFh"/>
    <property type="match status" value="3"/>
</dbReference>
<dbReference type="InterPro" id="IPR011992">
    <property type="entry name" value="EF-hand-dom_pair"/>
</dbReference>
<organism evidence="7 8">
    <name type="scientific">Pomacea canaliculata</name>
    <name type="common">Golden apple snail</name>
    <dbReference type="NCBI Taxonomy" id="400727"/>
    <lineage>
        <taxon>Eukaryota</taxon>
        <taxon>Metazoa</taxon>
        <taxon>Spiralia</taxon>
        <taxon>Lophotrochozoa</taxon>
        <taxon>Mollusca</taxon>
        <taxon>Gastropoda</taxon>
        <taxon>Caenogastropoda</taxon>
        <taxon>Architaenioglossa</taxon>
        <taxon>Ampullarioidea</taxon>
        <taxon>Ampullariidae</taxon>
        <taxon>Pomacea</taxon>
    </lineage>
</organism>
<dbReference type="GO" id="GO:0048306">
    <property type="term" value="F:calcium-dependent protein binding"/>
    <property type="evidence" value="ECO:0007669"/>
    <property type="project" value="UniProtKB-ARBA"/>
</dbReference>
<dbReference type="PANTHER" id="PTHR46212:SF3">
    <property type="entry name" value="GH27120P"/>
    <property type="match status" value="1"/>
</dbReference>
<dbReference type="OrthoDB" id="186625at2759"/>
<name>A0A2T7PG42_POMCA</name>
<proteinExistence type="predicted"/>
<evidence type="ECO:0000256" key="5">
    <source>
        <dbReference type="ARBA" id="ARBA00022837"/>
    </source>
</evidence>
<protein>
    <recommendedName>
        <fullName evidence="6">EF-hand domain-containing protein</fullName>
    </recommendedName>
</protein>
<gene>
    <name evidence="7" type="ORF">C0Q70_07820</name>
</gene>
<evidence type="ECO:0000256" key="1">
    <source>
        <dbReference type="ARBA" id="ARBA00004496"/>
    </source>
</evidence>
<feature type="domain" description="EF-hand" evidence="6">
    <location>
        <begin position="126"/>
        <end position="161"/>
    </location>
</feature>
<dbReference type="SUPFAM" id="SSF47473">
    <property type="entry name" value="EF-hand"/>
    <property type="match status" value="1"/>
</dbReference>
<accession>A0A2T7PG42</accession>
<dbReference type="GO" id="GO:0005737">
    <property type="term" value="C:cytoplasm"/>
    <property type="evidence" value="ECO:0007669"/>
    <property type="project" value="UniProtKB-SubCell"/>
</dbReference>
<dbReference type="Gene3D" id="1.10.238.10">
    <property type="entry name" value="EF-hand"/>
    <property type="match status" value="1"/>
</dbReference>
<dbReference type="PROSITE" id="PS00018">
    <property type="entry name" value="EF_HAND_1"/>
    <property type="match status" value="2"/>
</dbReference>
<dbReference type="InterPro" id="IPR051426">
    <property type="entry name" value="Peflin/Sorcin_CaBP"/>
</dbReference>
<dbReference type="InterPro" id="IPR018247">
    <property type="entry name" value="EF_Hand_1_Ca_BS"/>
</dbReference>
<evidence type="ECO:0000259" key="6">
    <source>
        <dbReference type="PROSITE" id="PS50222"/>
    </source>
</evidence>
<dbReference type="EMBL" id="PZQS01000004">
    <property type="protein sequence ID" value="PVD32386.1"/>
    <property type="molecule type" value="Genomic_DNA"/>
</dbReference>
<keyword evidence="3" id="KW-0479">Metal-binding</keyword>
<dbReference type="Pfam" id="PF13499">
    <property type="entry name" value="EF-hand_7"/>
    <property type="match status" value="2"/>
</dbReference>
<dbReference type="PANTHER" id="PTHR46212">
    <property type="entry name" value="PEFLIN"/>
    <property type="match status" value="1"/>
</dbReference>
<dbReference type="InterPro" id="IPR002048">
    <property type="entry name" value="EF_hand_dom"/>
</dbReference>
<dbReference type="Proteomes" id="UP000245119">
    <property type="component" value="Linkage Group LG4"/>
</dbReference>
<reference evidence="7 8" key="1">
    <citation type="submission" date="2018-04" db="EMBL/GenBank/DDBJ databases">
        <title>The genome of golden apple snail Pomacea canaliculata provides insight into stress tolerance and invasive adaptation.</title>
        <authorList>
            <person name="Liu C."/>
            <person name="Liu B."/>
            <person name="Ren Y."/>
            <person name="Zhang Y."/>
            <person name="Wang H."/>
            <person name="Li S."/>
            <person name="Jiang F."/>
            <person name="Yin L."/>
            <person name="Zhang G."/>
            <person name="Qian W."/>
            <person name="Fan W."/>
        </authorList>
    </citation>
    <scope>NUCLEOTIDE SEQUENCE [LARGE SCALE GENOMIC DNA]</scope>
    <source>
        <strain evidence="7">SZHN2017</strain>
        <tissue evidence="7">Muscle</tissue>
    </source>
</reference>
<evidence type="ECO:0000256" key="3">
    <source>
        <dbReference type="ARBA" id="ARBA00022723"/>
    </source>
</evidence>
<keyword evidence="5" id="KW-0106">Calcium</keyword>
<dbReference type="PROSITE" id="PS50222">
    <property type="entry name" value="EF_HAND_2"/>
    <property type="match status" value="2"/>
</dbReference>
<dbReference type="STRING" id="400727.A0A2T7PG42"/>
<evidence type="ECO:0000313" key="7">
    <source>
        <dbReference type="EMBL" id="PVD32386.1"/>
    </source>
</evidence>
<feature type="domain" description="EF-hand" evidence="6">
    <location>
        <begin position="59"/>
        <end position="94"/>
    </location>
</feature>
<comment type="subcellular location">
    <subcellularLocation>
        <location evidence="1">Cytoplasm</location>
    </subcellularLocation>
</comment>
<evidence type="ECO:0000256" key="4">
    <source>
        <dbReference type="ARBA" id="ARBA00022737"/>
    </source>
</evidence>